<protein>
    <recommendedName>
        <fullName evidence="1">CobW/HypB/UreG nucleotide-binding domain-containing protein</fullName>
    </recommendedName>
</protein>
<dbReference type="RefSeq" id="WP_146170944.1">
    <property type="nucleotide sequence ID" value="NZ_QBQB01000026.1"/>
</dbReference>
<accession>A0A2T6T0K2</accession>
<reference evidence="2 3" key="1">
    <citation type="submission" date="2018-01" db="EMBL/GenBank/DDBJ databases">
        <title>Helicobacter pylori genome-wide association study shows promise for predicting gastric cancer risk.</title>
        <authorList>
            <person name="Berthenet E."/>
            <person name="Yahara K."/>
            <person name="Thorell K."/>
            <person name="Pascoe B."/>
            <person name="Meric G."/>
            <person name="Mikhail J.M."/>
            <person name="Engstrand L."/>
            <person name="Enroth H."/>
            <person name="Burette A."/>
            <person name="Megraud F."/>
            <person name="Atherton J."/>
            <person name="Smith S."/>
            <person name="Wilkinson T.S."/>
            <person name="Hitchings M.D."/>
            <person name="Falush D."/>
            <person name="Sheppard S.K."/>
        </authorList>
    </citation>
    <scope>NUCLEOTIDE SEQUENCE [LARGE SCALE GENOMIC DNA]</scope>
    <source>
        <strain evidence="2 3">462</strain>
    </source>
</reference>
<organism evidence="2 3">
    <name type="scientific">Helicobacter pylori</name>
    <name type="common">Campylobacter pylori</name>
    <dbReference type="NCBI Taxonomy" id="210"/>
    <lineage>
        <taxon>Bacteria</taxon>
        <taxon>Pseudomonadati</taxon>
        <taxon>Campylobacterota</taxon>
        <taxon>Epsilonproteobacteria</taxon>
        <taxon>Campylobacterales</taxon>
        <taxon>Helicobacteraceae</taxon>
        <taxon>Helicobacter</taxon>
    </lineage>
</organism>
<dbReference type="InterPro" id="IPR027417">
    <property type="entry name" value="P-loop_NTPase"/>
</dbReference>
<evidence type="ECO:0000259" key="1">
    <source>
        <dbReference type="Pfam" id="PF02492"/>
    </source>
</evidence>
<name>A0A2T6T0K2_HELPX</name>
<dbReference type="EMBL" id="QBQB01000026">
    <property type="protein sequence ID" value="PUD43977.1"/>
    <property type="molecule type" value="Genomic_DNA"/>
</dbReference>
<gene>
    <name evidence="2" type="ORF">C2R92_00170</name>
</gene>
<proteinExistence type="predicted"/>
<feature type="non-terminal residue" evidence="2">
    <location>
        <position position="26"/>
    </location>
</feature>
<dbReference type="SUPFAM" id="SSF52540">
    <property type="entry name" value="P-loop containing nucleoside triphosphate hydrolases"/>
    <property type="match status" value="1"/>
</dbReference>
<feature type="domain" description="CobW/HypB/UreG nucleotide-binding" evidence="1">
    <location>
        <begin position="5"/>
        <end position="25"/>
    </location>
</feature>
<dbReference type="AlphaFoldDB" id="A0A2T6T0K2"/>
<evidence type="ECO:0000313" key="3">
    <source>
        <dbReference type="Proteomes" id="UP000244660"/>
    </source>
</evidence>
<evidence type="ECO:0000313" key="2">
    <source>
        <dbReference type="EMBL" id="PUD43977.1"/>
    </source>
</evidence>
<dbReference type="Proteomes" id="UP000244660">
    <property type="component" value="Unassembled WGS sequence"/>
</dbReference>
<dbReference type="InterPro" id="IPR003495">
    <property type="entry name" value="CobW/HypB/UreG_nucleotide-bd"/>
</dbReference>
<sequence>MPKIPITLITGFLGSGKTSFLSEYLN</sequence>
<dbReference type="Pfam" id="PF02492">
    <property type="entry name" value="cobW"/>
    <property type="match status" value="1"/>
</dbReference>
<comment type="caution">
    <text evidence="2">The sequence shown here is derived from an EMBL/GenBank/DDBJ whole genome shotgun (WGS) entry which is preliminary data.</text>
</comment>
<dbReference type="Gene3D" id="3.40.50.300">
    <property type="entry name" value="P-loop containing nucleotide triphosphate hydrolases"/>
    <property type="match status" value="1"/>
</dbReference>